<dbReference type="Gene3D" id="3.10.610.10">
    <property type="entry name" value="GSPII I/J protein-like"/>
    <property type="match status" value="1"/>
</dbReference>
<accession>A0AA95KJT3</accession>
<evidence type="ECO:0000256" key="5">
    <source>
        <dbReference type="ARBA" id="ARBA00022481"/>
    </source>
</evidence>
<reference evidence="12" key="2">
    <citation type="submission" date="2023-04" db="EMBL/GenBank/DDBJ databases">
        <authorList>
            <person name="Beletskiy A.V."/>
            <person name="Mardanov A.V."/>
            <person name="Ravin N.V."/>
        </authorList>
    </citation>
    <scope>NUCLEOTIDE SEQUENCE</scope>
    <source>
        <strain evidence="12">GKL-01</strain>
    </source>
</reference>
<feature type="transmembrane region" description="Helical" evidence="11">
    <location>
        <begin position="12"/>
        <end position="36"/>
    </location>
</feature>
<dbReference type="Pfam" id="PF07963">
    <property type="entry name" value="N_methyl"/>
    <property type="match status" value="1"/>
</dbReference>
<evidence type="ECO:0000256" key="2">
    <source>
        <dbReference type="ARBA" id="ARBA00011084"/>
    </source>
</evidence>
<evidence type="ECO:0000256" key="6">
    <source>
        <dbReference type="ARBA" id="ARBA00022519"/>
    </source>
</evidence>
<reference evidence="12" key="1">
    <citation type="journal article" date="2023" name="Int. J. Mol. Sci.">
        <title>Metagenomics Revealed a New Genus 'Candidatus Thiocaldithrix dubininis' gen. nov., sp. nov. and a New Species 'Candidatus Thiothrix putei' sp. nov. in the Family Thiotrichaceae, Some Members of Which Have Traits of Both Na+- and H+-Motive Energetics.</title>
        <authorList>
            <person name="Ravin N.V."/>
            <person name="Muntyan M.S."/>
            <person name="Smolyakov D.D."/>
            <person name="Rudenko T.S."/>
            <person name="Beletsky A.V."/>
            <person name="Mardanov A.V."/>
            <person name="Grabovich M.Y."/>
        </authorList>
    </citation>
    <scope>NUCLEOTIDE SEQUENCE</scope>
    <source>
        <strain evidence="12">GKL-01</strain>
    </source>
</reference>
<dbReference type="NCBIfam" id="TIGR01711">
    <property type="entry name" value="gspJ"/>
    <property type="match status" value="1"/>
</dbReference>
<comment type="subcellular location">
    <subcellularLocation>
        <location evidence="1">Cell inner membrane</location>
        <topology evidence="1">Single-pass membrane protein</topology>
    </subcellularLocation>
</comment>
<dbReference type="GO" id="GO:0015627">
    <property type="term" value="C:type II protein secretion system complex"/>
    <property type="evidence" value="ECO:0007669"/>
    <property type="project" value="InterPro"/>
</dbReference>
<keyword evidence="5" id="KW-0488">Methylation</keyword>
<protein>
    <recommendedName>
        <fullName evidence="3">Type II secretion system protein J</fullName>
    </recommendedName>
</protein>
<keyword evidence="6" id="KW-0997">Cell inner membrane</keyword>
<keyword evidence="4" id="KW-1003">Cell membrane</keyword>
<dbReference type="AlphaFoldDB" id="A0AA95KJT3"/>
<keyword evidence="9 11" id="KW-0472">Membrane</keyword>
<evidence type="ECO:0000256" key="8">
    <source>
        <dbReference type="ARBA" id="ARBA00022989"/>
    </source>
</evidence>
<name>A0AA95KJT3_9GAMM</name>
<keyword evidence="10" id="KW-0175">Coiled coil</keyword>
<evidence type="ECO:0000256" key="11">
    <source>
        <dbReference type="SAM" id="Phobius"/>
    </source>
</evidence>
<dbReference type="EMBL" id="CP124755">
    <property type="protein sequence ID" value="WGZ90632.1"/>
    <property type="molecule type" value="Genomic_DNA"/>
</dbReference>
<evidence type="ECO:0000256" key="7">
    <source>
        <dbReference type="ARBA" id="ARBA00022692"/>
    </source>
</evidence>
<dbReference type="Proteomes" id="UP001300672">
    <property type="component" value="Chromosome"/>
</dbReference>
<dbReference type="PANTHER" id="PTHR39583">
    <property type="entry name" value="TYPE II SECRETION SYSTEM PROTEIN J-RELATED"/>
    <property type="match status" value="1"/>
</dbReference>
<dbReference type="GO" id="GO:0005886">
    <property type="term" value="C:plasma membrane"/>
    <property type="evidence" value="ECO:0007669"/>
    <property type="project" value="UniProtKB-SubCell"/>
</dbReference>
<evidence type="ECO:0000256" key="3">
    <source>
        <dbReference type="ARBA" id="ARBA00021539"/>
    </source>
</evidence>
<comment type="similarity">
    <text evidence="2">Belongs to the GSP J family.</text>
</comment>
<dbReference type="InterPro" id="IPR051621">
    <property type="entry name" value="T2SS_protein_J"/>
</dbReference>
<dbReference type="GO" id="GO:0015628">
    <property type="term" value="P:protein secretion by the type II secretion system"/>
    <property type="evidence" value="ECO:0007669"/>
    <property type="project" value="InterPro"/>
</dbReference>
<dbReference type="Gene3D" id="2.10.70.20">
    <property type="entry name" value="gspk-gspi-gspj complex like domains"/>
    <property type="match status" value="1"/>
</dbReference>
<dbReference type="InterPro" id="IPR012902">
    <property type="entry name" value="N_methyl_site"/>
</dbReference>
<dbReference type="Pfam" id="PF11612">
    <property type="entry name" value="T2SSJ"/>
    <property type="match status" value="1"/>
</dbReference>
<dbReference type="SUPFAM" id="SSF54523">
    <property type="entry name" value="Pili subunits"/>
    <property type="match status" value="2"/>
</dbReference>
<dbReference type="NCBIfam" id="TIGR02532">
    <property type="entry name" value="IV_pilin_GFxxxE"/>
    <property type="match status" value="1"/>
</dbReference>
<dbReference type="InterPro" id="IPR010055">
    <property type="entry name" value="T2SS_protein-GspJ"/>
</dbReference>
<dbReference type="PROSITE" id="PS00409">
    <property type="entry name" value="PROKAR_NTER_METHYL"/>
    <property type="match status" value="1"/>
</dbReference>
<evidence type="ECO:0000256" key="9">
    <source>
        <dbReference type="ARBA" id="ARBA00023136"/>
    </source>
</evidence>
<evidence type="ECO:0000256" key="4">
    <source>
        <dbReference type="ARBA" id="ARBA00022475"/>
    </source>
</evidence>
<gene>
    <name evidence="12" type="primary">gspJ</name>
    <name evidence="12" type="ORF">QJT80_14245</name>
</gene>
<evidence type="ECO:0000256" key="10">
    <source>
        <dbReference type="SAM" id="Coils"/>
    </source>
</evidence>
<proteinExistence type="inferred from homology"/>
<organism evidence="12">
    <name type="scientific">Candidatus Thiocaldithrix dubininis</name>
    <dbReference type="NCBI Taxonomy" id="3080823"/>
    <lineage>
        <taxon>Bacteria</taxon>
        <taxon>Pseudomonadati</taxon>
        <taxon>Pseudomonadota</taxon>
        <taxon>Gammaproteobacteria</taxon>
        <taxon>Thiotrichales</taxon>
        <taxon>Thiotrichaceae</taxon>
        <taxon>Candidatus Thiocaldithrix</taxon>
    </lineage>
</organism>
<keyword evidence="8 11" id="KW-1133">Transmembrane helix</keyword>
<feature type="coiled-coil region" evidence="10">
    <location>
        <begin position="35"/>
        <end position="62"/>
    </location>
</feature>
<evidence type="ECO:0000313" key="12">
    <source>
        <dbReference type="EMBL" id="WGZ90632.1"/>
    </source>
</evidence>
<dbReference type="KEGG" id="tdu:QJT80_14245"/>
<dbReference type="PANTHER" id="PTHR39583:SF2">
    <property type="entry name" value="TYPE II SECRETION SYSTEM PROTEIN J"/>
    <property type="match status" value="1"/>
</dbReference>
<keyword evidence="7 11" id="KW-0812">Transmembrane</keyword>
<evidence type="ECO:0000256" key="1">
    <source>
        <dbReference type="ARBA" id="ARBA00004377"/>
    </source>
</evidence>
<sequence>MKLKQQTGFSLVELLIALAILAILIGVTFQSVQLLIESDRNMKEQQAALQNLQRAFMYMERDLRQIMPRPVNDGFAQQAAITQADNALIEFTKGGNPDLGWELRKTGQMRSSLQRVLYKLDGKALIRSSWSLVDHPSLDKPVTEALMTEVKALKIEFKQAGSDDWNAEPSSTELPQAIAINLEHEVFGEIRRIFPVYIR</sequence>
<dbReference type="InterPro" id="IPR045584">
    <property type="entry name" value="Pilin-like"/>
</dbReference>